<dbReference type="EMBL" id="LUFC02001011">
    <property type="protein sequence ID" value="KAF4488035.1"/>
    <property type="molecule type" value="Genomic_DNA"/>
</dbReference>
<dbReference type="PANTHER" id="PTHR43721:SF30">
    <property type="entry name" value="TR-TYPE G DOMAIN-CONTAINING PROTEIN"/>
    <property type="match status" value="1"/>
</dbReference>
<feature type="compositionally biased region" description="Polar residues" evidence="1">
    <location>
        <begin position="284"/>
        <end position="294"/>
    </location>
</feature>
<keyword evidence="4" id="KW-1185">Reference proteome</keyword>
<feature type="compositionally biased region" description="Polar residues" evidence="1">
    <location>
        <begin position="94"/>
        <end position="105"/>
    </location>
</feature>
<feature type="region of interest" description="Disordered" evidence="1">
    <location>
        <begin position="626"/>
        <end position="651"/>
    </location>
</feature>
<dbReference type="Pfam" id="PF00009">
    <property type="entry name" value="GTP_EFTU"/>
    <property type="match status" value="1"/>
</dbReference>
<dbReference type="InterPro" id="IPR000795">
    <property type="entry name" value="T_Tr_GTP-bd_dom"/>
</dbReference>
<dbReference type="SUPFAM" id="SSF52540">
    <property type="entry name" value="P-loop containing nucleoside triphosphate hydrolases"/>
    <property type="match status" value="1"/>
</dbReference>
<evidence type="ECO:0000313" key="4">
    <source>
        <dbReference type="Proteomes" id="UP000737391"/>
    </source>
</evidence>
<dbReference type="Proteomes" id="UP000737391">
    <property type="component" value="Unassembled WGS sequence"/>
</dbReference>
<reference evidence="3" key="1">
    <citation type="submission" date="2020-01" db="EMBL/GenBank/DDBJ databases">
        <title>Identification and distribution of gene clusters putatively required for synthesis of sphingolipid metabolism inhibitors in phylogenetically diverse species of the filamentous fungus Fusarium.</title>
        <authorList>
            <person name="Kim H.-S."/>
            <person name="Busman M."/>
            <person name="Brown D.W."/>
            <person name="Divon H."/>
            <person name="Uhlig S."/>
            <person name="Proctor R.H."/>
        </authorList>
    </citation>
    <scope>NUCLEOTIDE SEQUENCE</scope>
    <source>
        <strain evidence="3">NRRL 31653</strain>
    </source>
</reference>
<sequence length="877" mass="94818">MASVFTYDPDPPRVSSPWTPLSVSGKDEGAQGTEPRRPAQEPQPGLLSEYGVIKLQAEPQEGPTEYKLHLLLRPRMVFKSMSTAGTSRHARLNMPSTASLTPSSQAREQTRQQRLQHLTTQLLWRLQQSSPYHASSSKELAIPRLPDDSVDLSAPVQLSELVPGLEESRGALYEIGVADDGTLVGLTKDEMEESLTTLRVMAASLGCSVEVHRRVIVGDCEWVESTELVDSFVASPLQIIRNGKLWVAEALVKPNFGFLDEKNGTNSSHKNEQAITESAAVPSRGSSTTPQLRVTFTGPTTSGKSSLLGTLSTGTLDNGRGNSRLSLLKHRHEVATGVTSSIAQELIGYKDQSILNYSHGNIESWVDIHDCSLGGRLVFVSDSAGHPRYRRTVLRGLMNWAPHWIILCLAVDDGDTATKGHGVTSSTQDVLGVTSVGADLVKAHLTLSLKLDIPLAVVITKMDLASRTSAHRTTNKILSAVKEAGRIPKILRPDQKVWSDLDRVPDDDSAKVQDLLKGISESGNLTEIVPIAFTSAVRGSGIGLLHALLENLPLPPTPTARDYVGMALNPEQPKCLFHIDDTFSLPTSYSNMTGALGKQEDPGIVVSGYLRFGRLSVGDKIVIGPFPPNDDEARDLTPEDRQSPGSYGLSISHPSSAELARVAMKNAVSASATPGEWHDAQIVSIRNLRLPVLTLESGQAGSIGLVVQSLSHRSQNGNPDSNIPIEPPRIRRGMILAIPSKHMADTGLKLQAASGFTAVFDDPDAQALAVGSFVNVYIASIRTVARIRQISRQDPGWEAGAREADEIEEIFDLNDDLETSNEKEKTDATRGGVEMGLELIHHREWIEMGSRVILLEGGSQDKSGLEGFVGKVVEIVD</sequence>
<dbReference type="PANTHER" id="PTHR43721">
    <property type="entry name" value="ELONGATION FACTOR TU-RELATED"/>
    <property type="match status" value="1"/>
</dbReference>
<dbReference type="InterPro" id="IPR027417">
    <property type="entry name" value="P-loop_NTPase"/>
</dbReference>
<evidence type="ECO:0000313" key="3">
    <source>
        <dbReference type="EMBL" id="KAF4488035.1"/>
    </source>
</evidence>
<dbReference type="OrthoDB" id="5342685at2759"/>
<dbReference type="GO" id="GO:0003924">
    <property type="term" value="F:GTPase activity"/>
    <property type="evidence" value="ECO:0007669"/>
    <property type="project" value="InterPro"/>
</dbReference>
<feature type="region of interest" description="Disordered" evidence="1">
    <location>
        <begin position="1"/>
        <end position="46"/>
    </location>
</feature>
<feature type="region of interest" description="Disordered" evidence="1">
    <location>
        <begin position="276"/>
        <end position="313"/>
    </location>
</feature>
<protein>
    <submittedName>
        <fullName evidence="3">GTP-binding 2</fullName>
    </submittedName>
</protein>
<dbReference type="GO" id="GO:0005525">
    <property type="term" value="F:GTP binding"/>
    <property type="evidence" value="ECO:0007669"/>
    <property type="project" value="InterPro"/>
</dbReference>
<dbReference type="Gene3D" id="3.40.50.300">
    <property type="entry name" value="P-loop containing nucleotide triphosphate hydrolases"/>
    <property type="match status" value="1"/>
</dbReference>
<feature type="compositionally biased region" description="Low complexity" evidence="1">
    <location>
        <begin position="297"/>
        <end position="313"/>
    </location>
</feature>
<dbReference type="GO" id="GO:0003746">
    <property type="term" value="F:translation elongation factor activity"/>
    <property type="evidence" value="ECO:0007669"/>
    <property type="project" value="TreeGrafter"/>
</dbReference>
<feature type="domain" description="Tr-type G" evidence="2">
    <location>
        <begin position="293"/>
        <end position="553"/>
    </location>
</feature>
<accession>A0A9P5E3K9</accession>
<dbReference type="InterPro" id="IPR050055">
    <property type="entry name" value="EF-Tu_GTPase"/>
</dbReference>
<feature type="compositionally biased region" description="Basic and acidic residues" evidence="1">
    <location>
        <begin position="25"/>
        <end position="39"/>
    </location>
</feature>
<evidence type="ECO:0000259" key="2">
    <source>
        <dbReference type="Pfam" id="PF00009"/>
    </source>
</evidence>
<organism evidence="3 4">
    <name type="scientific">Fusarium agapanthi</name>
    <dbReference type="NCBI Taxonomy" id="1803897"/>
    <lineage>
        <taxon>Eukaryota</taxon>
        <taxon>Fungi</taxon>
        <taxon>Dikarya</taxon>
        <taxon>Ascomycota</taxon>
        <taxon>Pezizomycotina</taxon>
        <taxon>Sordariomycetes</taxon>
        <taxon>Hypocreomycetidae</taxon>
        <taxon>Hypocreales</taxon>
        <taxon>Nectriaceae</taxon>
        <taxon>Fusarium</taxon>
        <taxon>Fusarium fujikuroi species complex</taxon>
    </lineage>
</organism>
<feature type="region of interest" description="Disordered" evidence="1">
    <location>
        <begin position="83"/>
        <end position="105"/>
    </location>
</feature>
<evidence type="ECO:0000256" key="1">
    <source>
        <dbReference type="SAM" id="MobiDB-lite"/>
    </source>
</evidence>
<dbReference type="AlphaFoldDB" id="A0A9P5E3K9"/>
<proteinExistence type="predicted"/>
<comment type="caution">
    <text evidence="3">The sequence shown here is derived from an EMBL/GenBank/DDBJ whole genome shotgun (WGS) entry which is preliminary data.</text>
</comment>
<name>A0A9P5E3K9_9HYPO</name>
<gene>
    <name evidence="3" type="ORF">FAGAP_11106</name>
</gene>